<evidence type="ECO:0000256" key="3">
    <source>
        <dbReference type="ARBA" id="ARBA00022801"/>
    </source>
</evidence>
<protein>
    <submittedName>
        <fullName evidence="5">Peptidase C15, pyroglutamyl peptidase I-like protein</fullName>
    </submittedName>
</protein>
<dbReference type="InterPro" id="IPR036440">
    <property type="entry name" value="Peptidase_C15-like_sf"/>
</dbReference>
<sequence length="343" mass="38498">MDDPVSMDLSDAPLDPRAIRVLITGFGPFRNFNENPSWLAIRPLHNTVLWTQPQPVMHDMEDEYAMVTDEKVYVEMTPQPIHITCVQIPMTYEGVLATVPGLHAHPPVLPPPPDPTMVVFPPPVKGYDFVLHVALAGRGPLRFERLAHKHGYAMKDTQRQHAPALPKEGPIATPEASEIERMEMHLQGIMSVPSVEGRHHEGPEIPPNRGFGKGYENFPEEIHTDIDVPKLVHYLKEIEVESVEPDPEDEPGPEDAIKRTYTSMDAGHYICDFAFYCSLAEAKRMSMKPEKSKVQEVILRGSPAKGTPVLAMHVPPINQPFATKHVTDAIRHAVVWVCSRMHR</sequence>
<evidence type="ECO:0000256" key="1">
    <source>
        <dbReference type="ARBA" id="ARBA00006641"/>
    </source>
</evidence>
<dbReference type="Proteomes" id="UP000076727">
    <property type="component" value="Unassembled WGS sequence"/>
</dbReference>
<keyword evidence="4" id="KW-0788">Thiol protease</keyword>
<dbReference type="GO" id="GO:0008234">
    <property type="term" value="F:cysteine-type peptidase activity"/>
    <property type="evidence" value="ECO:0007669"/>
    <property type="project" value="UniProtKB-KW"/>
</dbReference>
<keyword evidence="2" id="KW-0645">Protease</keyword>
<dbReference type="PANTHER" id="PTHR23402">
    <property type="entry name" value="PROTEASE FAMILY C15 PYROGLUTAMYL-PEPTIDASE I-RELATED"/>
    <property type="match status" value="1"/>
</dbReference>
<dbReference type="PANTHER" id="PTHR23402:SF1">
    <property type="entry name" value="PYROGLUTAMYL-PEPTIDASE I"/>
    <property type="match status" value="1"/>
</dbReference>
<dbReference type="OrthoDB" id="407146at2759"/>
<dbReference type="AlphaFoldDB" id="A0A165SIG9"/>
<evidence type="ECO:0000313" key="5">
    <source>
        <dbReference type="EMBL" id="KZT72044.1"/>
    </source>
</evidence>
<dbReference type="InterPro" id="IPR016125">
    <property type="entry name" value="Peptidase_C15-like"/>
</dbReference>
<reference evidence="5 6" key="1">
    <citation type="journal article" date="2016" name="Mol. Biol. Evol.">
        <title>Comparative Genomics of Early-Diverging Mushroom-Forming Fungi Provides Insights into the Origins of Lignocellulose Decay Capabilities.</title>
        <authorList>
            <person name="Nagy L.G."/>
            <person name="Riley R."/>
            <person name="Tritt A."/>
            <person name="Adam C."/>
            <person name="Daum C."/>
            <person name="Floudas D."/>
            <person name="Sun H."/>
            <person name="Yadav J.S."/>
            <person name="Pangilinan J."/>
            <person name="Larsson K.H."/>
            <person name="Matsuura K."/>
            <person name="Barry K."/>
            <person name="Labutti K."/>
            <person name="Kuo R."/>
            <person name="Ohm R.A."/>
            <person name="Bhattacharya S.S."/>
            <person name="Shirouzu T."/>
            <person name="Yoshinaga Y."/>
            <person name="Martin F.M."/>
            <person name="Grigoriev I.V."/>
            <person name="Hibbett D.S."/>
        </authorList>
    </citation>
    <scope>NUCLEOTIDE SEQUENCE [LARGE SCALE GENOMIC DNA]</scope>
    <source>
        <strain evidence="5 6">L-15889</strain>
    </source>
</reference>
<dbReference type="SUPFAM" id="SSF53182">
    <property type="entry name" value="Pyrrolidone carboxyl peptidase (pyroglutamate aminopeptidase)"/>
    <property type="match status" value="1"/>
</dbReference>
<organism evidence="5 6">
    <name type="scientific">Daedalea quercina L-15889</name>
    <dbReference type="NCBI Taxonomy" id="1314783"/>
    <lineage>
        <taxon>Eukaryota</taxon>
        <taxon>Fungi</taxon>
        <taxon>Dikarya</taxon>
        <taxon>Basidiomycota</taxon>
        <taxon>Agaricomycotina</taxon>
        <taxon>Agaricomycetes</taxon>
        <taxon>Polyporales</taxon>
        <taxon>Fomitopsis</taxon>
    </lineage>
</organism>
<proteinExistence type="inferred from homology"/>
<dbReference type="GO" id="GO:0006508">
    <property type="term" value="P:proteolysis"/>
    <property type="evidence" value="ECO:0007669"/>
    <property type="project" value="UniProtKB-KW"/>
</dbReference>
<keyword evidence="3" id="KW-0378">Hydrolase</keyword>
<comment type="similarity">
    <text evidence="1">Belongs to the peptidase C15 family.</text>
</comment>
<evidence type="ECO:0000313" key="6">
    <source>
        <dbReference type="Proteomes" id="UP000076727"/>
    </source>
</evidence>
<name>A0A165SIG9_9APHY</name>
<dbReference type="Gene3D" id="3.40.630.20">
    <property type="entry name" value="Peptidase C15, pyroglutamyl peptidase I-like"/>
    <property type="match status" value="1"/>
</dbReference>
<evidence type="ECO:0000256" key="2">
    <source>
        <dbReference type="ARBA" id="ARBA00022670"/>
    </source>
</evidence>
<accession>A0A165SIG9</accession>
<dbReference type="EMBL" id="KV429042">
    <property type="protein sequence ID" value="KZT72044.1"/>
    <property type="molecule type" value="Genomic_DNA"/>
</dbReference>
<keyword evidence="6" id="KW-1185">Reference proteome</keyword>
<evidence type="ECO:0000256" key="4">
    <source>
        <dbReference type="ARBA" id="ARBA00022807"/>
    </source>
</evidence>
<gene>
    <name evidence="5" type="ORF">DAEQUDRAFT_723200</name>
</gene>